<keyword evidence="1" id="KW-1133">Transmembrane helix</keyword>
<name>A0ABV0BX00_9SPHI</name>
<accession>A0ABV0BX00</accession>
<comment type="caution">
    <text evidence="2">The sequence shown here is derived from an EMBL/GenBank/DDBJ whole genome shotgun (WGS) entry which is preliminary data.</text>
</comment>
<keyword evidence="1" id="KW-0812">Transmembrane</keyword>
<organism evidence="2 3">
    <name type="scientific">Sphingobacterium kitahiroshimense</name>
    <dbReference type="NCBI Taxonomy" id="470446"/>
    <lineage>
        <taxon>Bacteria</taxon>
        <taxon>Pseudomonadati</taxon>
        <taxon>Bacteroidota</taxon>
        <taxon>Sphingobacteriia</taxon>
        <taxon>Sphingobacteriales</taxon>
        <taxon>Sphingobacteriaceae</taxon>
        <taxon>Sphingobacterium</taxon>
    </lineage>
</organism>
<dbReference type="NCBIfam" id="TIGR01053">
    <property type="entry name" value="LSD1"/>
    <property type="match status" value="1"/>
</dbReference>
<dbReference type="PANTHER" id="PTHR37826">
    <property type="entry name" value="FLOTILLIN BAND_7_5 DOMAIN PROTEIN"/>
    <property type="match status" value="1"/>
</dbReference>
<reference evidence="2 3" key="1">
    <citation type="submission" date="2024-04" db="EMBL/GenBank/DDBJ databases">
        <title>WGS of bacteria from Torrens River.</title>
        <authorList>
            <person name="Wyrsch E.R."/>
            <person name="Drigo B."/>
        </authorList>
    </citation>
    <scope>NUCLEOTIDE SEQUENCE [LARGE SCALE GENOMIC DNA]</scope>
    <source>
        <strain evidence="2 3">TWI391</strain>
    </source>
</reference>
<evidence type="ECO:0008006" key="4">
    <source>
        <dbReference type="Google" id="ProtNLM"/>
    </source>
</evidence>
<evidence type="ECO:0000313" key="2">
    <source>
        <dbReference type="EMBL" id="MEN5378488.1"/>
    </source>
</evidence>
<protein>
    <recommendedName>
        <fullName evidence="4">Replication restart DNA helicase PriA</fullName>
    </recommendedName>
</protein>
<keyword evidence="1" id="KW-0472">Membrane</keyword>
<proteinExistence type="predicted"/>
<evidence type="ECO:0000313" key="3">
    <source>
        <dbReference type="Proteomes" id="UP001409291"/>
    </source>
</evidence>
<sequence>MSFEEKTTEVSQDLKCQGCGAILAYQPGTSYLKCAYCGTENQIKESELTNQVISPVDYEEFTAAMQDIHDARFTVAAEVVHCQNCGANSTLDPHVTADLCAFCASPLVIDHQEKRIVRPHGVIPFFIEENKAFPLFKKWAGGLWFAPNDFKRIFSAQNNRLKGVYIPFWSYDAEASSSYEGQRGEYYYVTRTRRTADGKTETYEEQQTRWYYASGRVFNRFKDVVVSASTSLPNNFASKIGPWNMEYLKPFNDQYLSGFIAETFSIDHVAGAHAAKKIMDDEIADTVRSDIGGDTQRIDDIDSVYKDIRLKYILLPVWLSAYRYKGKSYQIMVNAFNGKVYGQRPYSFWKIALLILFVIILVVLLSQMG</sequence>
<dbReference type="RefSeq" id="WP_346581570.1">
    <property type="nucleotide sequence ID" value="NZ_JBDJLH010000012.1"/>
</dbReference>
<keyword evidence="3" id="KW-1185">Reference proteome</keyword>
<dbReference type="Proteomes" id="UP001409291">
    <property type="component" value="Unassembled WGS sequence"/>
</dbReference>
<evidence type="ECO:0000256" key="1">
    <source>
        <dbReference type="SAM" id="Phobius"/>
    </source>
</evidence>
<dbReference type="PANTHER" id="PTHR37826:SF3">
    <property type="entry name" value="J DOMAIN-CONTAINING PROTEIN"/>
    <property type="match status" value="1"/>
</dbReference>
<gene>
    <name evidence="2" type="ORF">ABE541_14590</name>
</gene>
<feature type="transmembrane region" description="Helical" evidence="1">
    <location>
        <begin position="346"/>
        <end position="365"/>
    </location>
</feature>
<dbReference type="EMBL" id="JBDJNQ010000006">
    <property type="protein sequence ID" value="MEN5378488.1"/>
    <property type="molecule type" value="Genomic_DNA"/>
</dbReference>